<dbReference type="PANTHER" id="PTHR46236:SF33">
    <property type="entry name" value="MEPRIN AND TRAF-LIKE DOMAIN-CONTAINING PROTEIN-RELATED"/>
    <property type="match status" value="1"/>
</dbReference>
<organism evidence="4 5">
    <name type="scientific">Brassica napus</name>
    <name type="common">Rape</name>
    <dbReference type="NCBI Taxonomy" id="3708"/>
    <lineage>
        <taxon>Eukaryota</taxon>
        <taxon>Viridiplantae</taxon>
        <taxon>Streptophyta</taxon>
        <taxon>Embryophyta</taxon>
        <taxon>Tracheophyta</taxon>
        <taxon>Spermatophyta</taxon>
        <taxon>Magnoliopsida</taxon>
        <taxon>eudicotyledons</taxon>
        <taxon>Gunneridae</taxon>
        <taxon>Pentapetalae</taxon>
        <taxon>rosids</taxon>
        <taxon>malvids</taxon>
        <taxon>Brassicales</taxon>
        <taxon>Brassicaceae</taxon>
        <taxon>Brassiceae</taxon>
        <taxon>Brassica</taxon>
    </lineage>
</organism>
<proteinExistence type="predicted"/>
<dbReference type="PANTHER" id="PTHR46236">
    <property type="entry name" value="TRAF-LIKE SUPERFAMILY PROTEIN"/>
    <property type="match status" value="1"/>
</dbReference>
<accession>A0ABQ8CPC0</accession>
<dbReference type="PROSITE" id="PS50144">
    <property type="entry name" value="MATH"/>
    <property type="match status" value="1"/>
</dbReference>
<feature type="domain" description="MATH" evidence="3">
    <location>
        <begin position="526"/>
        <end position="670"/>
    </location>
</feature>
<dbReference type="Gene3D" id="2.60.210.10">
    <property type="entry name" value="Apoptosis, Tumor Necrosis Factor Receptor Associated Protein 2, Chain A"/>
    <property type="match status" value="2"/>
</dbReference>
<evidence type="ECO:0000313" key="4">
    <source>
        <dbReference type="EMBL" id="KAH0918914.1"/>
    </source>
</evidence>
<feature type="coiled-coil region" evidence="2">
    <location>
        <begin position="334"/>
        <end position="368"/>
    </location>
</feature>
<dbReference type="InterPro" id="IPR008974">
    <property type="entry name" value="TRAF-like"/>
</dbReference>
<gene>
    <name evidence="4" type="ORF">HID58_026574</name>
</gene>
<dbReference type="Pfam" id="PF22486">
    <property type="entry name" value="MATH_2"/>
    <property type="match status" value="1"/>
</dbReference>
<keyword evidence="1 2" id="KW-0175">Coiled coil</keyword>
<dbReference type="EMBL" id="JAGKQM010000007">
    <property type="protein sequence ID" value="KAH0918914.1"/>
    <property type="molecule type" value="Genomic_DNA"/>
</dbReference>
<dbReference type="Proteomes" id="UP000824890">
    <property type="component" value="Unassembled WGS sequence"/>
</dbReference>
<evidence type="ECO:0000256" key="1">
    <source>
        <dbReference type="ARBA" id="ARBA00023054"/>
    </source>
</evidence>
<name>A0ABQ8CPC0_BRANA</name>
<evidence type="ECO:0000259" key="3">
    <source>
        <dbReference type="PROSITE" id="PS50144"/>
    </source>
</evidence>
<dbReference type="InterPro" id="IPR002083">
    <property type="entry name" value="MATH/TRAF_dom"/>
</dbReference>
<evidence type="ECO:0000256" key="2">
    <source>
        <dbReference type="SAM" id="Coils"/>
    </source>
</evidence>
<reference evidence="4 5" key="1">
    <citation type="submission" date="2021-05" db="EMBL/GenBank/DDBJ databases">
        <title>Genome Assembly of Synthetic Allotetraploid Brassica napus Reveals Homoeologous Exchanges between Subgenomes.</title>
        <authorList>
            <person name="Davis J.T."/>
        </authorList>
    </citation>
    <scope>NUCLEOTIDE SEQUENCE [LARGE SCALE GENOMIC DNA]</scope>
    <source>
        <strain evidence="5">cv. Da-Ae</strain>
        <tissue evidence="4">Seedling</tissue>
    </source>
</reference>
<dbReference type="CDD" id="cd00121">
    <property type="entry name" value="MATH"/>
    <property type="match status" value="2"/>
</dbReference>
<dbReference type="InterPro" id="IPR050804">
    <property type="entry name" value="MCC"/>
</dbReference>
<comment type="caution">
    <text evidence="4">The sequence shown here is derived from an EMBL/GenBank/DDBJ whole genome shotgun (WGS) entry which is preliminary data.</text>
</comment>
<feature type="non-terminal residue" evidence="4">
    <location>
        <position position="1"/>
    </location>
</feature>
<dbReference type="SUPFAM" id="SSF49599">
    <property type="entry name" value="TRAF domain-like"/>
    <property type="match status" value="2"/>
</dbReference>
<sequence length="727" mass="82000">SESLPPGWTRDVKFSLTLVTKAFTKSNLIRRAYMNELLSLIEMMCQSPEKLSEDDLSNAVDTLSDLIDVGFKLDWLKIFLVEFSEIVCVGIFITLMGTQVGKKFAWVIKNFSSLECKICYSAPVLIDICMLSVVKQSYDIDSVMKETHRWFDKKISCWGFPLIPLTKLHDEREGFLEDGDLIVVAEVDVLEVVGTSDEPGESKDGSSNLKIINGDDGVPESNDYLKIKVASFGTGNMDINGFQVLPSQVESVSRIFERHPYIAVRFRAMNQHTRETCMNILLRLIEMLCQSLDELSSNDILGADTALAYLKSVHFNVAWLEKKLDLVKANKGKEQSSLVRLQEMEDNLLELKQKCSDLDALVEKEEAELSAIRTPLSFDDVVESVKLIFERHPDIAVEFNAKNQHLRNACLSFLLSLVETLCQSLEKLSSEDLVEADIALTYLKDAGFKVDWLEKKLDQLKDKKEKEKSCLARLQEIEENLQKLKQKCSELDLLAEEEKADLSTTRTALSFDDIRVHLKSRMYQSSLILKNHLAGFSSLQFEKCYSVPVLISDCKWYETYSLYVDLGDIIYSYSDSACWTCLVVFPKGNNGDYLSLYLDVADFETLPCGWRRYVKLRLTVVNQLSPKLSVSTALMESRQLGVPAMLPLFKLHENDGGFLVKGQVMIVAELDIFEVIGTFDDVVAAESSDLLKKTSLGINANGIKQSELLELQKLFCSVETGLRAIGI</sequence>
<evidence type="ECO:0000313" key="5">
    <source>
        <dbReference type="Proteomes" id="UP000824890"/>
    </source>
</evidence>
<feature type="coiled-coil region" evidence="2">
    <location>
        <begin position="443"/>
        <end position="501"/>
    </location>
</feature>
<protein>
    <recommendedName>
        <fullName evidence="3">MATH domain-containing protein</fullName>
    </recommendedName>
</protein>
<keyword evidence="5" id="KW-1185">Reference proteome</keyword>